<dbReference type="Gene3D" id="3.90.226.10">
    <property type="entry name" value="2-enoyl-CoA Hydratase, Chain A, domain 1"/>
    <property type="match status" value="1"/>
</dbReference>
<keyword evidence="5" id="KW-0720">Serine protease</keyword>
<evidence type="ECO:0000256" key="5">
    <source>
        <dbReference type="ARBA" id="ARBA00022825"/>
    </source>
</evidence>
<dbReference type="GO" id="GO:0051117">
    <property type="term" value="F:ATPase binding"/>
    <property type="evidence" value="ECO:0007669"/>
    <property type="project" value="TreeGrafter"/>
</dbReference>
<dbReference type="KEGG" id="vbo:CKY39_19645"/>
<organism evidence="7 8">
    <name type="scientific">Variovorax boronicumulans</name>
    <dbReference type="NCBI Taxonomy" id="436515"/>
    <lineage>
        <taxon>Bacteria</taxon>
        <taxon>Pseudomonadati</taxon>
        <taxon>Pseudomonadota</taxon>
        <taxon>Betaproteobacteria</taxon>
        <taxon>Burkholderiales</taxon>
        <taxon>Comamonadaceae</taxon>
        <taxon>Variovorax</taxon>
    </lineage>
</organism>
<accession>A0A250DLD2</accession>
<dbReference type="GO" id="GO:0004252">
    <property type="term" value="F:serine-type endopeptidase activity"/>
    <property type="evidence" value="ECO:0007669"/>
    <property type="project" value="InterPro"/>
</dbReference>
<sequence>MSLLNLPEIRADHRLGAAQFDVRPDALERWQPEVRAATEGDASISIYDAIGESWDGQGFTAKRMSAALRSIGTRDVMVNVNSPGGDFFEGVAIYNMLREHKAKVTVRVMGLAASAASVIAMAGDDILMGDGAFLMVHNAWAVAIGNRHDMADAATRLGPFDDAMAQVYAMRTGLSKAETATLMDKETWIGAAQAVEDGFATGLLERSDITQDTKAQGGKRALALIEASMARAGHSRTARRDAFKSLFTGTPGAAVEAAMPGAGETAALLLSLTNSLKV</sequence>
<keyword evidence="2" id="KW-0963">Cytoplasm</keyword>
<dbReference type="PRINTS" id="PR00127">
    <property type="entry name" value="CLPPROTEASEP"/>
</dbReference>
<dbReference type="GO" id="GO:0004176">
    <property type="term" value="F:ATP-dependent peptidase activity"/>
    <property type="evidence" value="ECO:0007669"/>
    <property type="project" value="InterPro"/>
</dbReference>
<dbReference type="NCBIfam" id="NF045542">
    <property type="entry name" value="Clp_rel_HeadMat"/>
    <property type="match status" value="1"/>
</dbReference>
<evidence type="ECO:0000256" key="4">
    <source>
        <dbReference type="ARBA" id="ARBA00022801"/>
    </source>
</evidence>
<evidence type="ECO:0000256" key="3">
    <source>
        <dbReference type="ARBA" id="ARBA00022670"/>
    </source>
</evidence>
<dbReference type="InterPro" id="IPR001907">
    <property type="entry name" value="ClpP"/>
</dbReference>
<reference evidence="7 8" key="1">
    <citation type="submission" date="2017-09" db="EMBL/GenBank/DDBJ databases">
        <title>The diverse metabolic capabilities of V. boronicumulans make it an excellent choice for continued studies on novel biodegradation.</title>
        <authorList>
            <person name="Sun S."/>
        </authorList>
    </citation>
    <scope>NUCLEOTIDE SEQUENCE [LARGE SCALE GENOMIC DNA]</scope>
    <source>
        <strain evidence="7 8">J1</strain>
    </source>
</reference>
<gene>
    <name evidence="7" type="ORF">CKY39_19645</name>
</gene>
<evidence type="ECO:0000256" key="6">
    <source>
        <dbReference type="RuleBase" id="RU003567"/>
    </source>
</evidence>
<dbReference type="SUPFAM" id="SSF52096">
    <property type="entry name" value="ClpP/crotonase"/>
    <property type="match status" value="1"/>
</dbReference>
<dbReference type="AlphaFoldDB" id="A0A250DLD2"/>
<evidence type="ECO:0000313" key="8">
    <source>
        <dbReference type="Proteomes" id="UP000217154"/>
    </source>
</evidence>
<dbReference type="GO" id="GO:0009368">
    <property type="term" value="C:endopeptidase Clp complex"/>
    <property type="evidence" value="ECO:0007669"/>
    <property type="project" value="TreeGrafter"/>
</dbReference>
<dbReference type="InterPro" id="IPR029045">
    <property type="entry name" value="ClpP/crotonase-like_dom_sf"/>
</dbReference>
<name>A0A250DLD2_9BURK</name>
<dbReference type="PANTHER" id="PTHR10381">
    <property type="entry name" value="ATP-DEPENDENT CLP PROTEASE PROTEOLYTIC SUBUNIT"/>
    <property type="match status" value="1"/>
</dbReference>
<protein>
    <recommendedName>
        <fullName evidence="6">ATP-dependent Clp protease proteolytic subunit</fullName>
    </recommendedName>
</protein>
<comment type="similarity">
    <text evidence="1 6">Belongs to the peptidase S14 family.</text>
</comment>
<dbReference type="GO" id="GO:0006515">
    <property type="term" value="P:protein quality control for misfolded or incompletely synthesized proteins"/>
    <property type="evidence" value="ECO:0007669"/>
    <property type="project" value="TreeGrafter"/>
</dbReference>
<keyword evidence="3" id="KW-0645">Protease</keyword>
<keyword evidence="4" id="KW-0378">Hydrolase</keyword>
<evidence type="ECO:0000256" key="2">
    <source>
        <dbReference type="ARBA" id="ARBA00022490"/>
    </source>
</evidence>
<proteinExistence type="inferred from homology"/>
<dbReference type="InterPro" id="IPR023562">
    <property type="entry name" value="ClpP/TepA"/>
</dbReference>
<dbReference type="CDD" id="cd07016">
    <property type="entry name" value="S14_ClpP_1"/>
    <property type="match status" value="1"/>
</dbReference>
<dbReference type="EMBL" id="CP023284">
    <property type="protein sequence ID" value="ATA55178.1"/>
    <property type="molecule type" value="Genomic_DNA"/>
</dbReference>
<dbReference type="Proteomes" id="UP000217154">
    <property type="component" value="Chromosome"/>
</dbReference>
<dbReference type="Pfam" id="PF00574">
    <property type="entry name" value="CLP_protease"/>
    <property type="match status" value="1"/>
</dbReference>
<evidence type="ECO:0000256" key="1">
    <source>
        <dbReference type="ARBA" id="ARBA00007039"/>
    </source>
</evidence>
<dbReference type="PANTHER" id="PTHR10381:SF70">
    <property type="entry name" value="ATP-DEPENDENT CLP PROTEASE PROTEOLYTIC SUBUNIT"/>
    <property type="match status" value="1"/>
</dbReference>
<dbReference type="RefSeq" id="WP_095745589.1">
    <property type="nucleotide sequence ID" value="NZ_CP023284.1"/>
</dbReference>
<evidence type="ECO:0000313" key="7">
    <source>
        <dbReference type="EMBL" id="ATA55178.1"/>
    </source>
</evidence>